<evidence type="ECO:0000259" key="4">
    <source>
        <dbReference type="SMART" id="SM00065"/>
    </source>
</evidence>
<sequence>MARTMSSQSPDPHDPDPYRPEQHNPERHRPERQSPGPHGPGPHSPDLRLLRLLAEGASAEELTEAGGGEAGRLALQVHRTLAQHRRREAQLSALFETATDLAASRDLDTVLQAIVRRARQLLGTDTAYLTLPDPEAGDTYMRTTDGSVSPLFQSLRLELGHGLGGLVAQTAQPYATSDYRTDTRFHHTRNIDAGVGDEGLVAILGVPLLLEKKVIGVLFAADRSPRPFAPDEVALLCAFAAHAAVALDTRSAMAELAEANAVIREHAEAMQRAERAHDRLTDLVLRGGDVADVADAVSRLLGGPVSVVEGEPAEPALAEALTESRTSGRAVLHEGAWVCAVMAGQQQLGALVLTNRPLLGDADRRLFERASIVTALLLLLRRSVAEAENRVRGELLSDLLAAPDRDPAGLVQRGLRLGVDLRKPHVLLAASAADAPRGRLAHAATQFLFGRGGVSAEQGEEVALLLPAADLPEVTARQAAAQLGALLGVPVTVGGAGPASGPAALATAYAEALRCAKALVALDRAGEGASASGLGFLGVLLGDARDVSGFVRATLGPLLEYDTQRGTELVRTLHAYFASGASLTRAKDDLHVHVNTVVQRLDRIGALLGRDWNQPERALELQLAVKLHFLAAD</sequence>
<dbReference type="InterPro" id="IPR029016">
    <property type="entry name" value="GAF-like_dom_sf"/>
</dbReference>
<dbReference type="InterPro" id="IPR042070">
    <property type="entry name" value="PucR_C-HTH_sf"/>
</dbReference>
<dbReference type="Gene3D" id="3.30.450.40">
    <property type="match status" value="1"/>
</dbReference>
<organism evidence="5 6">
    <name type="scientific">Streptacidiphilus monticola</name>
    <dbReference type="NCBI Taxonomy" id="2161674"/>
    <lineage>
        <taxon>Bacteria</taxon>
        <taxon>Bacillati</taxon>
        <taxon>Actinomycetota</taxon>
        <taxon>Actinomycetes</taxon>
        <taxon>Kitasatosporales</taxon>
        <taxon>Streptomycetaceae</taxon>
        <taxon>Streptacidiphilus</taxon>
    </lineage>
</organism>
<dbReference type="InterPro" id="IPR041522">
    <property type="entry name" value="CdaR_GGDEF"/>
</dbReference>
<evidence type="ECO:0000256" key="2">
    <source>
        <dbReference type="SAM" id="Coils"/>
    </source>
</evidence>
<proteinExistence type="inferred from homology"/>
<evidence type="ECO:0000313" key="6">
    <source>
        <dbReference type="Proteomes" id="UP001596174"/>
    </source>
</evidence>
<reference evidence="6" key="1">
    <citation type="journal article" date="2019" name="Int. J. Syst. Evol. Microbiol.">
        <title>The Global Catalogue of Microorganisms (GCM) 10K type strain sequencing project: providing services to taxonomists for standard genome sequencing and annotation.</title>
        <authorList>
            <consortium name="The Broad Institute Genomics Platform"/>
            <consortium name="The Broad Institute Genome Sequencing Center for Infectious Disease"/>
            <person name="Wu L."/>
            <person name="Ma J."/>
        </authorList>
    </citation>
    <scope>NUCLEOTIDE SEQUENCE [LARGE SCALE GENOMIC DNA]</scope>
    <source>
        <strain evidence="6">JCM 4816</strain>
    </source>
</reference>
<evidence type="ECO:0000256" key="1">
    <source>
        <dbReference type="ARBA" id="ARBA00006754"/>
    </source>
</evidence>
<dbReference type="RefSeq" id="WP_380583081.1">
    <property type="nucleotide sequence ID" value="NZ_JBHSQJ010000048.1"/>
</dbReference>
<keyword evidence="2" id="KW-0175">Coiled coil</keyword>
<protein>
    <submittedName>
        <fullName evidence="5">Helix-turn-helix domain-containing protein</fullName>
    </submittedName>
</protein>
<dbReference type="InterPro" id="IPR003018">
    <property type="entry name" value="GAF"/>
</dbReference>
<dbReference type="Pfam" id="PF01590">
    <property type="entry name" value="GAF"/>
    <property type="match status" value="1"/>
</dbReference>
<evidence type="ECO:0000313" key="5">
    <source>
        <dbReference type="EMBL" id="MFC5908076.1"/>
    </source>
</evidence>
<comment type="caution">
    <text evidence="5">The sequence shown here is derived from an EMBL/GenBank/DDBJ whole genome shotgun (WGS) entry which is preliminary data.</text>
</comment>
<feature type="domain" description="GAF" evidence="4">
    <location>
        <begin position="106"/>
        <end position="257"/>
    </location>
</feature>
<gene>
    <name evidence="5" type="ORF">ACFP3V_12730</name>
</gene>
<dbReference type="InterPro" id="IPR051448">
    <property type="entry name" value="CdaR-like_regulators"/>
</dbReference>
<dbReference type="PANTHER" id="PTHR33744:SF1">
    <property type="entry name" value="DNA-BINDING TRANSCRIPTIONAL ACTIVATOR ADER"/>
    <property type="match status" value="1"/>
</dbReference>
<keyword evidence="6" id="KW-1185">Reference proteome</keyword>
<feature type="coiled-coil region" evidence="2">
    <location>
        <begin position="256"/>
        <end position="283"/>
    </location>
</feature>
<dbReference type="Pfam" id="PF17853">
    <property type="entry name" value="GGDEF_2"/>
    <property type="match status" value="1"/>
</dbReference>
<dbReference type="Pfam" id="PF13556">
    <property type="entry name" value="HTH_30"/>
    <property type="match status" value="1"/>
</dbReference>
<dbReference type="InterPro" id="IPR025736">
    <property type="entry name" value="PucR_C-HTH_dom"/>
</dbReference>
<feature type="region of interest" description="Disordered" evidence="3">
    <location>
        <begin position="1"/>
        <end position="46"/>
    </location>
</feature>
<dbReference type="Gene3D" id="1.10.10.2840">
    <property type="entry name" value="PucR C-terminal helix-turn-helix domain"/>
    <property type="match status" value="1"/>
</dbReference>
<feature type="compositionally biased region" description="Basic and acidic residues" evidence="3">
    <location>
        <begin position="11"/>
        <end position="32"/>
    </location>
</feature>
<dbReference type="PANTHER" id="PTHR33744">
    <property type="entry name" value="CARBOHYDRATE DIACID REGULATOR"/>
    <property type="match status" value="1"/>
</dbReference>
<dbReference type="SUPFAM" id="SSF55781">
    <property type="entry name" value="GAF domain-like"/>
    <property type="match status" value="1"/>
</dbReference>
<comment type="similarity">
    <text evidence="1">Belongs to the CdaR family.</text>
</comment>
<accession>A0ABW1G4J2</accession>
<dbReference type="SMART" id="SM00065">
    <property type="entry name" value="GAF"/>
    <property type="match status" value="1"/>
</dbReference>
<feature type="compositionally biased region" description="Low complexity" evidence="3">
    <location>
        <begin position="1"/>
        <end position="10"/>
    </location>
</feature>
<dbReference type="EMBL" id="JBHSQJ010000048">
    <property type="protein sequence ID" value="MFC5908076.1"/>
    <property type="molecule type" value="Genomic_DNA"/>
</dbReference>
<name>A0ABW1G4J2_9ACTN</name>
<dbReference type="Proteomes" id="UP001596174">
    <property type="component" value="Unassembled WGS sequence"/>
</dbReference>
<evidence type="ECO:0000256" key="3">
    <source>
        <dbReference type="SAM" id="MobiDB-lite"/>
    </source>
</evidence>